<dbReference type="RefSeq" id="WP_119742179.1">
    <property type="nucleotide sequence ID" value="NZ_QYUN01000002.1"/>
</dbReference>
<reference evidence="1 2" key="1">
    <citation type="submission" date="2018-09" db="EMBL/GenBank/DDBJ databases">
        <authorList>
            <person name="Zhu H."/>
        </authorList>
    </citation>
    <scope>NUCLEOTIDE SEQUENCE [LARGE SCALE GENOMIC DNA]</scope>
    <source>
        <strain evidence="1 2">K2R10-39</strain>
    </source>
</reference>
<dbReference type="AlphaFoldDB" id="A0A418X6L8"/>
<keyword evidence="2" id="KW-1185">Reference proteome</keyword>
<evidence type="ECO:0000313" key="2">
    <source>
        <dbReference type="Proteomes" id="UP000285190"/>
    </source>
</evidence>
<evidence type="ECO:0000313" key="1">
    <source>
        <dbReference type="EMBL" id="RJG08100.1"/>
    </source>
</evidence>
<accession>A0A418X6L8</accession>
<sequence length="116" mass="12586">MANDDMYPEPLEADSAPARPEMLVSSVLHLMSHYSAASQEANCAGLAPAIERHLKALAELSDLAPVLRATCRQLSEHWASVVAQSMPRPERSSLFARLVAGAGRNTGKPFELDQFL</sequence>
<dbReference type="OrthoDB" id="8776326at2"/>
<protein>
    <submittedName>
        <fullName evidence="1">Uncharacterized protein</fullName>
    </submittedName>
</protein>
<dbReference type="Proteomes" id="UP000285190">
    <property type="component" value="Unassembled WGS sequence"/>
</dbReference>
<proteinExistence type="predicted"/>
<dbReference type="EMBL" id="QYUN01000002">
    <property type="protein sequence ID" value="RJG08100.1"/>
    <property type="molecule type" value="Genomic_DNA"/>
</dbReference>
<organism evidence="1 2">
    <name type="scientific">Noviherbaspirillum cavernae</name>
    <dbReference type="NCBI Taxonomy" id="2320862"/>
    <lineage>
        <taxon>Bacteria</taxon>
        <taxon>Pseudomonadati</taxon>
        <taxon>Pseudomonadota</taxon>
        <taxon>Betaproteobacteria</taxon>
        <taxon>Burkholderiales</taxon>
        <taxon>Oxalobacteraceae</taxon>
        <taxon>Noviherbaspirillum</taxon>
    </lineage>
</organism>
<gene>
    <name evidence="1" type="ORF">D3870_14835</name>
</gene>
<name>A0A418X6L8_9BURK</name>
<comment type="caution">
    <text evidence="1">The sequence shown here is derived from an EMBL/GenBank/DDBJ whole genome shotgun (WGS) entry which is preliminary data.</text>
</comment>